<protein>
    <submittedName>
        <fullName evidence="1">Uncharacterized protein</fullName>
    </submittedName>
</protein>
<dbReference type="Proteomes" id="UP000027073">
    <property type="component" value="Unassembled WGS sequence"/>
</dbReference>
<evidence type="ECO:0000313" key="1">
    <source>
        <dbReference type="EMBL" id="KDQ22506.1"/>
    </source>
</evidence>
<reference evidence="2" key="1">
    <citation type="journal article" date="2014" name="Proc. Natl. Acad. Sci. U.S.A.">
        <title>Extensive sampling of basidiomycete genomes demonstrates inadequacy of the white-rot/brown-rot paradigm for wood decay fungi.</title>
        <authorList>
            <person name="Riley R."/>
            <person name="Salamov A.A."/>
            <person name="Brown D.W."/>
            <person name="Nagy L.G."/>
            <person name="Floudas D."/>
            <person name="Held B.W."/>
            <person name="Levasseur A."/>
            <person name="Lombard V."/>
            <person name="Morin E."/>
            <person name="Otillar R."/>
            <person name="Lindquist E.A."/>
            <person name="Sun H."/>
            <person name="LaButti K.M."/>
            <person name="Schmutz J."/>
            <person name="Jabbour D."/>
            <person name="Luo H."/>
            <person name="Baker S.E."/>
            <person name="Pisabarro A.G."/>
            <person name="Walton J.D."/>
            <person name="Blanchette R.A."/>
            <person name="Henrissat B."/>
            <person name="Martin F."/>
            <person name="Cullen D."/>
            <person name="Hibbett D.S."/>
            <person name="Grigoriev I.V."/>
        </authorList>
    </citation>
    <scope>NUCLEOTIDE SEQUENCE [LARGE SCALE GENOMIC DNA]</scope>
    <source>
        <strain evidence="2">PC15</strain>
    </source>
</reference>
<accession>A0A067NFG0</accession>
<proteinExistence type="predicted"/>
<dbReference type="VEuPathDB" id="FungiDB:PLEOSDRAFT_1072916"/>
<gene>
    <name evidence="1" type="ORF">PLEOSDRAFT_1072916</name>
</gene>
<dbReference type="HOGENOM" id="CLU_3069718_0_0_1"/>
<dbReference type="AlphaFoldDB" id="A0A067NFG0"/>
<dbReference type="EMBL" id="KL198014">
    <property type="protein sequence ID" value="KDQ22506.1"/>
    <property type="molecule type" value="Genomic_DNA"/>
</dbReference>
<sequence length="53" mass="5486">MTNWNGTDGPAYAQKTVAGRHVAISVIDPKKNCGVDVVDGKGSPVVEDSCRAA</sequence>
<name>A0A067NFG0_PLEO1</name>
<organism evidence="1 2">
    <name type="scientific">Pleurotus ostreatus (strain PC15)</name>
    <name type="common">Oyster mushroom</name>
    <dbReference type="NCBI Taxonomy" id="1137138"/>
    <lineage>
        <taxon>Eukaryota</taxon>
        <taxon>Fungi</taxon>
        <taxon>Dikarya</taxon>
        <taxon>Basidiomycota</taxon>
        <taxon>Agaricomycotina</taxon>
        <taxon>Agaricomycetes</taxon>
        <taxon>Agaricomycetidae</taxon>
        <taxon>Agaricales</taxon>
        <taxon>Pleurotineae</taxon>
        <taxon>Pleurotaceae</taxon>
        <taxon>Pleurotus</taxon>
    </lineage>
</organism>
<dbReference type="InParanoid" id="A0A067NFG0"/>
<evidence type="ECO:0000313" key="2">
    <source>
        <dbReference type="Proteomes" id="UP000027073"/>
    </source>
</evidence>